<dbReference type="Gene3D" id="1.25.40.10">
    <property type="entry name" value="Tetratricopeptide repeat domain"/>
    <property type="match status" value="1"/>
</dbReference>
<dbReference type="Proteomes" id="UP001143328">
    <property type="component" value="Unassembled WGS sequence"/>
</dbReference>
<proteinExistence type="predicted"/>
<feature type="signal peptide" evidence="1">
    <location>
        <begin position="1"/>
        <end position="26"/>
    </location>
</feature>
<dbReference type="PANTHER" id="PTHR11102">
    <property type="entry name" value="SEL-1-LIKE PROTEIN"/>
    <property type="match status" value="1"/>
</dbReference>
<dbReference type="NCBIfam" id="NF038194">
    <property type="entry name" value="AlgK_TPR_lipo"/>
    <property type="match status" value="1"/>
</dbReference>
<reference evidence="2" key="1">
    <citation type="journal article" date="2014" name="Int. J. Syst. Evol. Microbiol.">
        <title>Complete genome sequence of Corynebacterium casei LMG S-19264T (=DSM 44701T), isolated from a smear-ripened cheese.</title>
        <authorList>
            <consortium name="US DOE Joint Genome Institute (JGI-PGF)"/>
            <person name="Walter F."/>
            <person name="Albersmeier A."/>
            <person name="Kalinowski J."/>
            <person name="Ruckert C."/>
        </authorList>
    </citation>
    <scope>NUCLEOTIDE SEQUENCE</scope>
    <source>
        <strain evidence="2">VKM B-2935</strain>
    </source>
</reference>
<keyword evidence="1" id="KW-0732">Signal</keyword>
<dbReference type="InterPro" id="IPR006597">
    <property type="entry name" value="Sel1-like"/>
</dbReference>
<dbReference type="EMBL" id="BSFN01000002">
    <property type="protein sequence ID" value="GLK87705.1"/>
    <property type="molecule type" value="Genomic_DNA"/>
</dbReference>
<dbReference type="SMART" id="SM00671">
    <property type="entry name" value="SEL1"/>
    <property type="match status" value="4"/>
</dbReference>
<dbReference type="SUPFAM" id="SSF81901">
    <property type="entry name" value="HCP-like"/>
    <property type="match status" value="2"/>
</dbReference>
<comment type="caution">
    <text evidence="2">The sequence shown here is derived from an EMBL/GenBank/DDBJ whole genome shotgun (WGS) entry which is preliminary data.</text>
</comment>
<gene>
    <name evidence="2" type="primary">algK</name>
    <name evidence="2" type="ORF">GCM10017655_07670</name>
</gene>
<accession>A0A9W6K1C3</accession>
<dbReference type="AlphaFoldDB" id="A0A9W6K1C3"/>
<dbReference type="InterPro" id="IPR011990">
    <property type="entry name" value="TPR-like_helical_dom_sf"/>
</dbReference>
<evidence type="ECO:0000256" key="1">
    <source>
        <dbReference type="SAM" id="SignalP"/>
    </source>
</evidence>
<feature type="chain" id="PRO_5040801463" evidence="1">
    <location>
        <begin position="27"/>
        <end position="473"/>
    </location>
</feature>
<dbReference type="PROSITE" id="PS51257">
    <property type="entry name" value="PROKAR_LIPOPROTEIN"/>
    <property type="match status" value="1"/>
</dbReference>
<organism evidence="2 3">
    <name type="scientific">Pseudomonas turukhanskensis</name>
    <dbReference type="NCBI Taxonomy" id="1806536"/>
    <lineage>
        <taxon>Bacteria</taxon>
        <taxon>Pseudomonadati</taxon>
        <taxon>Pseudomonadota</taxon>
        <taxon>Gammaproteobacteria</taxon>
        <taxon>Pseudomonadales</taxon>
        <taxon>Pseudomonadaceae</taxon>
        <taxon>Pseudomonas</taxon>
    </lineage>
</organism>
<dbReference type="RefSeq" id="WP_271193966.1">
    <property type="nucleotide sequence ID" value="NZ_BSFN01000002.1"/>
</dbReference>
<sequence>MASTQPKRPLLLIAPLVMAMTMAGCAGLPDQRLANEALKNGDTATAQANYKALADMGYADASVGLADIQLESGDPAQLAAAEDTYRQAADTSPRAASRLGRLLATKPNATEAEHKEAEKRLKQAFANGEEGAVLPLAMLYLQYPQTFPEVNAQEQISQWREQGHPQAELAQVLLYRTQGTYDAHLAEVEKICKSALATADVCYVELATVYQKRGEADKQKALVEQLRGAYGRGVVPAARMEGVAQVLADPELVIQGGGKTDPATAQEMLEQIAPTYPAAWVSLAQLLYDYPEQGDIDKMLEYLKKGREAAQPRAELLLGKLYYEGKLLPADPEKAEQHLLKAAQSETSANYYLGQMYRRGYLGNVQPQQALDRLLAAARAGQNSADFALAQMFSQGRGIAPDPVNAYVFSQIAVQKGTPQAPELAAQIEQQLPPGSRPQAERLLREEQALRGATLQTATQMQAMQSQDGQEPL</sequence>
<dbReference type="PANTHER" id="PTHR11102:SF160">
    <property type="entry name" value="ERAD-ASSOCIATED E3 UBIQUITIN-PROTEIN LIGASE COMPONENT HRD3"/>
    <property type="match status" value="1"/>
</dbReference>
<dbReference type="Pfam" id="PF08238">
    <property type="entry name" value="Sel1"/>
    <property type="match status" value="3"/>
</dbReference>
<name>A0A9W6K1C3_9PSED</name>
<protein>
    <submittedName>
        <fullName evidence="2">Alginate biosynthesis protein AlgK</fullName>
    </submittedName>
</protein>
<dbReference type="InterPro" id="IPR050767">
    <property type="entry name" value="Sel1_AlgK"/>
</dbReference>
<dbReference type="InterPro" id="IPR053440">
    <property type="entry name" value="Alginate_biosynth_AlgK"/>
</dbReference>
<keyword evidence="3" id="KW-1185">Reference proteome</keyword>
<reference evidence="2" key="2">
    <citation type="submission" date="2023-01" db="EMBL/GenBank/DDBJ databases">
        <authorList>
            <person name="Sun Q."/>
            <person name="Evtushenko L."/>
        </authorList>
    </citation>
    <scope>NUCLEOTIDE SEQUENCE</scope>
    <source>
        <strain evidence="2">VKM B-2935</strain>
    </source>
</reference>
<evidence type="ECO:0000313" key="3">
    <source>
        <dbReference type="Proteomes" id="UP001143328"/>
    </source>
</evidence>
<evidence type="ECO:0000313" key="2">
    <source>
        <dbReference type="EMBL" id="GLK87705.1"/>
    </source>
</evidence>